<dbReference type="FunFam" id="1.20.920.20:FF:000001">
    <property type="entry name" value="dynein heavy chain 2, axonemal"/>
    <property type="match status" value="1"/>
</dbReference>
<feature type="transmembrane region" description="Helical" evidence="12">
    <location>
        <begin position="557"/>
        <end position="579"/>
    </location>
</feature>
<dbReference type="PROSITE" id="PS50092">
    <property type="entry name" value="TSP1"/>
    <property type="match status" value="1"/>
</dbReference>
<feature type="compositionally biased region" description="Basic and acidic residues" evidence="11">
    <location>
        <begin position="1122"/>
        <end position="1140"/>
    </location>
</feature>
<feature type="compositionally biased region" description="Pro residues" evidence="11">
    <location>
        <begin position="681"/>
        <end position="694"/>
    </location>
</feature>
<feature type="compositionally biased region" description="Pro residues" evidence="11">
    <location>
        <begin position="808"/>
        <end position="821"/>
    </location>
</feature>
<evidence type="ECO:0000256" key="5">
    <source>
        <dbReference type="ARBA" id="ARBA00022840"/>
    </source>
</evidence>
<keyword evidence="6" id="KW-0243">Dynein</keyword>
<evidence type="ECO:0000256" key="6">
    <source>
        <dbReference type="ARBA" id="ARBA00023017"/>
    </source>
</evidence>
<keyword evidence="12" id="KW-0812">Transmembrane</keyword>
<feature type="compositionally biased region" description="Low complexity" evidence="11">
    <location>
        <begin position="1647"/>
        <end position="1682"/>
    </location>
</feature>
<dbReference type="GO" id="GO:0045505">
    <property type="term" value="F:dynein intermediate chain binding"/>
    <property type="evidence" value="ECO:0007669"/>
    <property type="project" value="InterPro"/>
</dbReference>
<comment type="subcellular location">
    <subcellularLocation>
        <location evidence="1">Cytoplasm</location>
        <location evidence="1">Cytoskeleton</location>
    </subcellularLocation>
</comment>
<feature type="region of interest" description="Disordered" evidence="11">
    <location>
        <begin position="2398"/>
        <end position="2438"/>
    </location>
</feature>
<feature type="domain" description="Dynein heavy chain ATP-binding dynein motor region" evidence="14">
    <location>
        <begin position="2269"/>
        <end position="2377"/>
    </location>
</feature>
<feature type="compositionally biased region" description="Low complexity" evidence="11">
    <location>
        <begin position="1074"/>
        <end position="1084"/>
    </location>
</feature>
<feature type="compositionally biased region" description="Basic and acidic residues" evidence="11">
    <location>
        <begin position="2409"/>
        <end position="2418"/>
    </location>
</feature>
<keyword evidence="9" id="KW-0206">Cytoskeleton</keyword>
<feature type="region of interest" description="Disordered" evidence="11">
    <location>
        <begin position="1406"/>
        <end position="1430"/>
    </location>
</feature>
<feature type="compositionally biased region" description="Low complexity" evidence="11">
    <location>
        <begin position="1408"/>
        <end position="1420"/>
    </location>
</feature>
<dbReference type="GO" id="GO:0051959">
    <property type="term" value="F:dynein light intermediate chain binding"/>
    <property type="evidence" value="ECO:0007669"/>
    <property type="project" value="InterPro"/>
</dbReference>
<dbReference type="Gene3D" id="3.40.50.300">
    <property type="entry name" value="P-loop containing nucleotide triphosphate hydrolases"/>
    <property type="match status" value="1"/>
</dbReference>
<protein>
    <submittedName>
        <fullName evidence="15">Uncharacterized protein</fullName>
    </submittedName>
</protein>
<gene>
    <name evidence="15" type="ORF">PGLA1383_LOCUS963</name>
</gene>
<keyword evidence="12" id="KW-0472">Membrane</keyword>
<dbReference type="EMBL" id="CAJNNV010000252">
    <property type="protein sequence ID" value="CAE8581957.1"/>
    <property type="molecule type" value="Genomic_DNA"/>
</dbReference>
<name>A0A813D5H0_POLGL</name>
<evidence type="ECO:0000256" key="12">
    <source>
        <dbReference type="SAM" id="Phobius"/>
    </source>
</evidence>
<proteinExistence type="predicted"/>
<keyword evidence="16" id="KW-1185">Reference proteome</keyword>
<feature type="compositionally biased region" description="Basic and acidic residues" evidence="11">
    <location>
        <begin position="845"/>
        <end position="858"/>
    </location>
</feature>
<dbReference type="GO" id="GO:0005874">
    <property type="term" value="C:microtubule"/>
    <property type="evidence" value="ECO:0007669"/>
    <property type="project" value="UniProtKB-KW"/>
</dbReference>
<comment type="caution">
    <text evidence="15">The sequence shown here is derived from an EMBL/GenBank/DDBJ whole genome shotgun (WGS) entry which is preliminary data.</text>
</comment>
<evidence type="ECO:0000313" key="15">
    <source>
        <dbReference type="EMBL" id="CAE8581957.1"/>
    </source>
</evidence>
<reference evidence="15" key="1">
    <citation type="submission" date="2021-02" db="EMBL/GenBank/DDBJ databases">
        <authorList>
            <person name="Dougan E. K."/>
            <person name="Rhodes N."/>
            <person name="Thang M."/>
            <person name="Chan C."/>
        </authorList>
    </citation>
    <scope>NUCLEOTIDE SEQUENCE</scope>
</reference>
<feature type="domain" description="Dynein heavy chain coiled coil stalk" evidence="13">
    <location>
        <begin position="1889"/>
        <end position="2238"/>
    </location>
</feature>
<evidence type="ECO:0000256" key="9">
    <source>
        <dbReference type="ARBA" id="ARBA00023212"/>
    </source>
</evidence>
<dbReference type="Pfam" id="PF12781">
    <property type="entry name" value="AAA_9"/>
    <property type="match status" value="1"/>
</dbReference>
<feature type="compositionally biased region" description="Basic residues" evidence="11">
    <location>
        <begin position="740"/>
        <end position="752"/>
    </location>
</feature>
<evidence type="ECO:0000256" key="3">
    <source>
        <dbReference type="ARBA" id="ARBA00022701"/>
    </source>
</evidence>
<evidence type="ECO:0000256" key="8">
    <source>
        <dbReference type="ARBA" id="ARBA00023175"/>
    </source>
</evidence>
<dbReference type="PANTHER" id="PTHR45703">
    <property type="entry name" value="DYNEIN HEAVY CHAIN"/>
    <property type="match status" value="1"/>
</dbReference>
<dbReference type="Proteomes" id="UP000654075">
    <property type="component" value="Unassembled WGS sequence"/>
</dbReference>
<sequence>MFCQQRFTLQHAGNLSVPGAVRGVQLLGDVGFATAVLKVELIGEATGIQCCANAVAARVPSGSSRSCAEVLAKDLPAQATFEGCLANGTGCRRMLPYPRSYNLTLALQEARVHRAPVELNISCAALGELDECAAAENATCWPCEVPAGGLRLELPALPASWVGPWRRAVGSSVGAESLAKPAGLNVLMKVVSLASGPEEGSKACNGSADAAVEGLPCQEVACMDDFLARAITPGTYKLCICEPIAVTTPGACQAWYGLGGLDIFGPVPMTAGLLGAAGVAISFELQGFGFSGQDRLASVLSAATGQSACQRSDGLGAVAAQSTVHSPLDWKVNSLSFQIVLGEGMHSLCWLPPGGTPFFVGTAEVAGAASSPGGCAVGPWAKAGNCSASCGAGGELWRRQVLSGSAGCPALNDTRLCFGPPCTSSVSAWHASPEQPRAGAAVKLYISGSDLPAGLRGMLMPAGSDVALRRLQAPDATRSEAQGACLAGGEVAAAAICSGDDSNQVCGFEHCPASAGSYQVCLCVVWDGSKCTGFLPALGQVSVLNPLGTAEDETNGLVVAVVVVAVLFLLGCSVGAMVARLGRVRLLQMCGLRTKVGKVILEGQNGKDAAKPPAAQEQNSEELRGLGSGEPESEPPGETTPRPDPSEEQSGATLPQARAGRDEDDEKEEEEEAGNLEVALPVPPTPPATPPGTGGPPGCVLPAGSNVHLEESSSLEEGQRSRQGSKASNNNSNSSSSNSKSHRSRQGSKGKLRHEARNASRDCVPCPPAPPPPLGAFPMLPMKLPLLPSQLKNDEALSAQRRSLPRTLAPPPRAPLAPPWRSPGGATKVTSEEAMAKALAVLDAAKQKVREQDEERCGKPACSQSKEEEPEFVADRQGPGQEKDIDKASTLENVPGHLGLSSAEEADEDQQHERQQQRQQQQQEQQQQEQQQHEHQQHARSRAEEKEPDRLQALEEQEKQLGRTGIEEEKERRRLQAREEEREQRSLRELEEQNKRAHLRSLEEQQEQQRLREMEEKENERARLQSLEEQEERRRLRELEEEEDERARLQSLEEEQGQQRLREMEEEENERARLQSLEEQQGQQRLREMEEEENERARLQSLEEEEERRRLREMEEEEEENERARLQRLEEHQGQQRLREMEEEENERARRQSLEEEQGQQRHREMEEEGNERARLQSLEEQQGQQHLREMEEENERARLQSLEKQQGQQHFRELEEENEQHCLQAQKDQKHPLHHRETEELQERRALEMLEDDKKERCREIEEQKEQQCPHPLEAEEEKQQVESIEKEPEHVSVFGVEEQLNFSQTPEAREHQLFTALQEKKERELQQALEEARQQRLRALEEGKGPEDLQALEESQRQRFQALSEDLQRLIALQDQVGRERLQALDVQGQQRLRALEKEKGRERLQALQQKQHQQHSLALEEESERDLLEAHEAKERQSLAALQDEKERELLQALEEARQQRLRALEEGKGPEDLQALEESQRQRLQALDEELQRLIALQDQIERERLQALREEKKQQQFPKSLEVQKEEERPIAVEAELEEQSRLEQLGALEAALEQERLLVAQEEERLRAGQEEQRRAEEAERELELARQREAWEQACLEADDKEEEREHWRRLAEERERFCRQGQQEGRRQLHQQQLKEQRLQQLQQKQQQVLQPRRSAGDNDNNNFNDNFNINNNNRRSAGADSQTTSQAGMPATCTPPPRTSAVKKARDRSITPPPPQHRSGGLSGGSASAASGSGGQHQALDQETAEWAEFARKRRDRPSSRGSADALLPGGARMSIATSDGQSERAGMAFALGQLDMLDFDVRKRVSGTDSKDKMGSHEQTRADLRGKALVDGGTLMLWKSSKEERRYAYTTPKSFLELIKLYTQMVSNKVDGLEDKKTRLSSGLIKLRQTQEEVARLEEELKEKAVVVQEKAKTADTFAEEVGREKALVNHEAEKANMEAIKCAQIATQVADKKEECTRDLTAALPLVEQAEAALDVLDKKEFNELKALTRPPPDVVTVCETALHLQAGLDPAIEVDKRGKAKDRSWKGIQKMLNDPSKFLANLKGFKDQIDSGNVPAQNVEEARRLKDGMGDDFSPEVMKKKSQAAGGLSEWVINIIKYYDVISQIEPKKKSLQDATDTLEKANERHIEVTALVKDLEEKLEHLVSEFDQAIEEKESVMAEAERCQAKLNMAQRLVGALSANGVIWEQTVETTGEELRFIPGDSLVACSFASYLGVFTREYREQATELFVKFLEEHNVQLGPKPDPLAVLSTEAEQARWCAKGLPSDRVSLENGAIMSSSERWCLIIDPQSQGITWVKNKEADRKLQVTRMGHSKMVQVFEACIDAGQSVLIENMGDSIDAVLQPVIARNFIRRGSNKVLKLGDKDFCPKRPQLQMRLFVSFVSGEGPGGQAPAKAAAEAKRQRTDITGESSAAPSQLPAVPQEPSKVASGMEVGGAYWLERCSHALEADRLQSEERTRAKRLPAAGEGQELQLDGQPVPLYWRIDLPDISKVLSQRGVLPSSFLPVVRPHATLLYLGGDPSEERVAQKAGLSLANFRAAKLKLQKLQGKLIVVRMTEIIIEENVACAIISLPEGVPCTSKVPHVTLATKHGVPARHANDVLEEVVAGRKEGVTRIRLPKPKELRGILGLETSASSAA</sequence>
<keyword evidence="3" id="KW-0493">Microtubule</keyword>
<dbReference type="PANTHER" id="PTHR45703:SF8">
    <property type="entry name" value="DYNEINS HEAVY CHAIN"/>
    <property type="match status" value="1"/>
</dbReference>
<dbReference type="OrthoDB" id="447173at2759"/>
<feature type="compositionally biased region" description="Basic and acidic residues" evidence="11">
    <location>
        <begin position="1259"/>
        <end position="1269"/>
    </location>
</feature>
<feature type="compositionally biased region" description="Basic and acidic residues" evidence="11">
    <location>
        <begin position="931"/>
        <end position="1023"/>
    </location>
</feature>
<dbReference type="InterPro" id="IPR000884">
    <property type="entry name" value="TSP1_rpt"/>
</dbReference>
<feature type="compositionally biased region" description="Basic and acidic residues" evidence="11">
    <location>
        <begin position="1279"/>
        <end position="1292"/>
    </location>
</feature>
<feature type="compositionally biased region" description="Low complexity" evidence="11">
    <location>
        <begin position="776"/>
        <end position="788"/>
    </location>
</feature>
<feature type="compositionally biased region" description="Low complexity" evidence="11">
    <location>
        <begin position="917"/>
        <end position="930"/>
    </location>
</feature>
<feature type="region of interest" description="Disordered" evidence="11">
    <location>
        <begin position="1636"/>
        <end position="1751"/>
    </location>
</feature>
<feature type="coiled-coil region" evidence="10">
    <location>
        <begin position="1439"/>
        <end position="1518"/>
    </location>
</feature>
<keyword evidence="7 10" id="KW-0175">Coiled coil</keyword>
<dbReference type="GO" id="GO:0030286">
    <property type="term" value="C:dynein complex"/>
    <property type="evidence" value="ECO:0007669"/>
    <property type="project" value="UniProtKB-KW"/>
</dbReference>
<keyword evidence="12" id="KW-1133">Transmembrane helix</keyword>
<keyword evidence="5" id="KW-0067">ATP-binding</keyword>
<feature type="region of interest" description="Disordered" evidence="11">
    <location>
        <begin position="1760"/>
        <end position="1779"/>
    </location>
</feature>
<feature type="compositionally biased region" description="Low complexity" evidence="11">
    <location>
        <begin position="725"/>
        <end position="739"/>
    </location>
</feature>
<feature type="compositionally biased region" description="Acidic residues" evidence="11">
    <location>
        <begin position="662"/>
        <end position="674"/>
    </location>
</feature>
<accession>A0A813D5H0</accession>
<dbReference type="OMA" id="WAHISAG"/>
<feature type="region of interest" description="Disordered" evidence="11">
    <location>
        <begin position="845"/>
        <end position="1245"/>
    </location>
</feature>
<keyword evidence="2" id="KW-0963">Cytoplasm</keyword>
<feature type="region of interest" description="Disordered" evidence="11">
    <location>
        <begin position="1259"/>
        <end position="1292"/>
    </location>
</feature>
<dbReference type="Gene3D" id="1.20.920.20">
    <property type="match status" value="1"/>
</dbReference>
<evidence type="ECO:0000256" key="7">
    <source>
        <dbReference type="ARBA" id="ARBA00023054"/>
    </source>
</evidence>
<dbReference type="GO" id="GO:0007018">
    <property type="term" value="P:microtubule-based movement"/>
    <property type="evidence" value="ECO:0007669"/>
    <property type="project" value="InterPro"/>
</dbReference>
<dbReference type="InterPro" id="IPR026983">
    <property type="entry name" value="DHC"/>
</dbReference>
<keyword evidence="8" id="KW-0505">Motor protein</keyword>
<keyword evidence="4" id="KW-0547">Nucleotide-binding</keyword>
<evidence type="ECO:0000256" key="1">
    <source>
        <dbReference type="ARBA" id="ARBA00004245"/>
    </source>
</evidence>
<feature type="region of interest" description="Disordered" evidence="11">
    <location>
        <begin position="604"/>
        <end position="831"/>
    </location>
</feature>
<dbReference type="InterPro" id="IPR035706">
    <property type="entry name" value="AAA_9"/>
</dbReference>
<dbReference type="GO" id="GO:0005524">
    <property type="term" value="F:ATP binding"/>
    <property type="evidence" value="ECO:0007669"/>
    <property type="project" value="UniProtKB-KW"/>
</dbReference>
<feature type="compositionally biased region" description="Basic and acidic residues" evidence="11">
    <location>
        <begin position="1228"/>
        <end position="1245"/>
    </location>
</feature>
<evidence type="ECO:0000256" key="10">
    <source>
        <dbReference type="SAM" id="Coils"/>
    </source>
</evidence>
<dbReference type="InterPro" id="IPR027417">
    <property type="entry name" value="P-loop_NTPase"/>
</dbReference>
<feature type="compositionally biased region" description="Pro residues" evidence="11">
    <location>
        <begin position="765"/>
        <end position="775"/>
    </location>
</feature>
<evidence type="ECO:0000256" key="2">
    <source>
        <dbReference type="ARBA" id="ARBA00022490"/>
    </source>
</evidence>
<evidence type="ECO:0000256" key="4">
    <source>
        <dbReference type="ARBA" id="ARBA00022741"/>
    </source>
</evidence>
<evidence type="ECO:0000259" key="13">
    <source>
        <dbReference type="Pfam" id="PF12777"/>
    </source>
</evidence>
<feature type="coiled-coil region" evidence="10">
    <location>
        <begin position="1551"/>
        <end position="1595"/>
    </location>
</feature>
<organism evidence="15 16">
    <name type="scientific">Polarella glacialis</name>
    <name type="common">Dinoflagellate</name>
    <dbReference type="NCBI Taxonomy" id="89957"/>
    <lineage>
        <taxon>Eukaryota</taxon>
        <taxon>Sar</taxon>
        <taxon>Alveolata</taxon>
        <taxon>Dinophyceae</taxon>
        <taxon>Suessiales</taxon>
        <taxon>Suessiaceae</taxon>
        <taxon>Polarella</taxon>
    </lineage>
</organism>
<feature type="coiled-coil region" evidence="10">
    <location>
        <begin position="1890"/>
        <end position="1917"/>
    </location>
</feature>
<dbReference type="InterPro" id="IPR024743">
    <property type="entry name" value="Dynein_HC_stalk"/>
</dbReference>
<feature type="coiled-coil region" evidence="10">
    <location>
        <begin position="2131"/>
        <end position="2186"/>
    </location>
</feature>
<feature type="coiled-coil region" evidence="10">
    <location>
        <begin position="1317"/>
        <end position="1344"/>
    </location>
</feature>
<evidence type="ECO:0000256" key="11">
    <source>
        <dbReference type="SAM" id="MobiDB-lite"/>
    </source>
</evidence>
<feature type="compositionally biased region" description="Basic and acidic residues" evidence="11">
    <location>
        <begin position="1147"/>
        <end position="1175"/>
    </location>
</feature>
<evidence type="ECO:0000313" key="16">
    <source>
        <dbReference type="Proteomes" id="UP000654075"/>
    </source>
</evidence>
<dbReference type="Pfam" id="PF12777">
    <property type="entry name" value="MT"/>
    <property type="match status" value="1"/>
</dbReference>
<evidence type="ECO:0000259" key="14">
    <source>
        <dbReference type="Pfam" id="PF12781"/>
    </source>
</evidence>